<feature type="region of interest" description="Disordered" evidence="1">
    <location>
        <begin position="239"/>
        <end position="352"/>
    </location>
</feature>
<sequence length="605" mass="62822">GVCESGAKEPTGLEGTGVCDLGGIEPSGLKGAGVCDLGGIESTGLKGAGMCDSGGTEPTGLKGAGMCDSGGIESTRLKGAGMCDSGGIEPTRLKGAGMCDSGGTEPTGLKGAGMCDSGGIESTRLKGAGMCDSGAKKCTVLGGTGMCDSGGTEPTGLGGTGVCESGGTEPTGLKGTGVCDSGGTEPTGLEGAGVCNSVGVLDSCTMVEGLPFPVEYYVRTTRRMASSQSHRDLQAVILSQLSRGPHRRSRSLTPSAHKHSTSRTHTVRHAHSGTPEDHSHDTQSPSQLTSDSQTNRAPVKGPLVNRRLTSELGTNQSVCVRPVRGRRGRGKRPSRSLSMELPCPAPGLDHSLTSLTPASQRCPGAGRLEGMPLSGGVEEQLYPIFRRSCVMPIYRPEPTNGPAVHPGSLSGGGSTLDVQDFHLPDDEFGQLKLQKLRGSSSSVVTATLPFPQPERFSPYNMRRRRGNGSLGSTALTSRTDLLPLPLCPSVTERLVESLELSVDHKDKLKGLQSTASDQSTDYHLHPIDTQRSELPVVKPIDVHPVDHDTGLLPNECTTKCTSLQTETDSERPTKGFAMLCSSPCRNLQPLADPPSPLSSLPLPLG</sequence>
<reference evidence="2 3" key="1">
    <citation type="submission" date="2024-06" db="EMBL/GenBank/DDBJ databases">
        <authorList>
            <person name="Pan Q."/>
            <person name="Wen M."/>
            <person name="Jouanno E."/>
            <person name="Zahm M."/>
            <person name="Klopp C."/>
            <person name="Cabau C."/>
            <person name="Louis A."/>
            <person name="Berthelot C."/>
            <person name="Parey E."/>
            <person name="Roest Crollius H."/>
            <person name="Montfort J."/>
            <person name="Robinson-Rechavi M."/>
            <person name="Bouchez O."/>
            <person name="Lampietro C."/>
            <person name="Lopez Roques C."/>
            <person name="Donnadieu C."/>
            <person name="Postlethwait J."/>
            <person name="Bobe J."/>
            <person name="Verreycken H."/>
            <person name="Guiguen Y."/>
        </authorList>
    </citation>
    <scope>NUCLEOTIDE SEQUENCE [LARGE SCALE GENOMIC DNA]</scope>
    <source>
        <strain evidence="2">Up_M1</strain>
        <tissue evidence="2">Testis</tissue>
    </source>
</reference>
<dbReference type="InterPro" id="IPR042417">
    <property type="entry name" value="PALB2"/>
</dbReference>
<feature type="compositionally biased region" description="Basic residues" evidence="1">
    <location>
        <begin position="323"/>
        <end position="334"/>
    </location>
</feature>
<name>A0ABD0XPN5_UMBPY</name>
<dbReference type="Proteomes" id="UP001557470">
    <property type="component" value="Unassembled WGS sequence"/>
</dbReference>
<proteinExistence type="predicted"/>
<feature type="region of interest" description="Disordered" evidence="1">
    <location>
        <begin position="454"/>
        <end position="474"/>
    </location>
</feature>
<gene>
    <name evidence="2" type="ORF">UPYG_G00053010</name>
</gene>
<feature type="compositionally biased region" description="Polar residues" evidence="1">
    <location>
        <begin position="282"/>
        <end position="296"/>
    </location>
</feature>
<feature type="non-terminal residue" evidence="2">
    <location>
        <position position="1"/>
    </location>
</feature>
<dbReference type="AlphaFoldDB" id="A0ABD0XPN5"/>
<protein>
    <submittedName>
        <fullName evidence="2">Uncharacterized protein</fullName>
    </submittedName>
</protein>
<dbReference type="EMBL" id="JAGEUA010000002">
    <property type="protein sequence ID" value="KAL1004985.1"/>
    <property type="molecule type" value="Genomic_DNA"/>
</dbReference>
<keyword evidence="3" id="KW-1185">Reference proteome</keyword>
<accession>A0ABD0XPN5</accession>
<organism evidence="2 3">
    <name type="scientific">Umbra pygmaea</name>
    <name type="common">Eastern mudminnow</name>
    <dbReference type="NCBI Taxonomy" id="75934"/>
    <lineage>
        <taxon>Eukaryota</taxon>
        <taxon>Metazoa</taxon>
        <taxon>Chordata</taxon>
        <taxon>Craniata</taxon>
        <taxon>Vertebrata</taxon>
        <taxon>Euteleostomi</taxon>
        <taxon>Actinopterygii</taxon>
        <taxon>Neopterygii</taxon>
        <taxon>Teleostei</taxon>
        <taxon>Protacanthopterygii</taxon>
        <taxon>Esociformes</taxon>
        <taxon>Umbridae</taxon>
        <taxon>Umbra</taxon>
    </lineage>
</organism>
<comment type="caution">
    <text evidence="2">The sequence shown here is derived from an EMBL/GenBank/DDBJ whole genome shotgun (WGS) entry which is preliminary data.</text>
</comment>
<evidence type="ECO:0000313" key="3">
    <source>
        <dbReference type="Proteomes" id="UP001557470"/>
    </source>
</evidence>
<evidence type="ECO:0000256" key="1">
    <source>
        <dbReference type="SAM" id="MobiDB-lite"/>
    </source>
</evidence>
<dbReference type="PANTHER" id="PTHR14662:SF2">
    <property type="entry name" value="PARTNER AND LOCALIZER OF BRCA2"/>
    <property type="match status" value="1"/>
</dbReference>
<dbReference type="PANTHER" id="PTHR14662">
    <property type="entry name" value="PARTNER AND LOCALIZER OF BRCA2"/>
    <property type="match status" value="1"/>
</dbReference>
<evidence type="ECO:0000313" key="2">
    <source>
        <dbReference type="EMBL" id="KAL1004985.1"/>
    </source>
</evidence>
<feature type="compositionally biased region" description="Basic residues" evidence="1">
    <location>
        <begin position="244"/>
        <end position="271"/>
    </location>
</feature>